<dbReference type="GeneID" id="91573304"/>
<proteinExistence type="inferred from homology"/>
<organism evidence="3 4">
    <name type="scientific">Streptomyces syringium</name>
    <dbReference type="NCBI Taxonomy" id="76729"/>
    <lineage>
        <taxon>Bacteria</taxon>
        <taxon>Bacillati</taxon>
        <taxon>Actinomycetota</taxon>
        <taxon>Actinomycetes</taxon>
        <taxon>Kitasatosporales</taxon>
        <taxon>Streptomycetaceae</taxon>
        <taxon>Streptomyces</taxon>
    </lineage>
</organism>
<evidence type="ECO:0000313" key="4">
    <source>
        <dbReference type="Proteomes" id="UP001519291"/>
    </source>
</evidence>
<dbReference type="InterPro" id="IPR001128">
    <property type="entry name" value="Cyt_P450"/>
</dbReference>
<keyword evidence="2" id="KW-0349">Heme</keyword>
<sequence length="405" mass="44769">MTTNDSTTGPLPAHDWAVDDLPALDFDPFMTHLLHHEPITRIRLPYGEGHAWLVTRYEDVKLVTSDARFSRQALIGRSVTRLSPHTIPQDEAVGFADPPRHAQLRKAVARAFSTRSMERLRPFVQRTADELLDDMERHGSPADLMQQLNGPLPLTVISKVMGVPPSDRPRMAHWTGMLLTAAFTREQSEAAKAEIREYFAALLRRRRAEPREDLAGDLAAAVASGELSEAEAIALAVLIQISATHAVRNNSANMVYALLTEPGLAARLRAEPAVLPQALEELLRWVPHRRGVGIGRIATEDVEVGGTVIAAGEVVYASYLTANRDPSVFERPDELDIDRPRVPHLSFGHGPHFCLASMLARLESEIMLSGLLTRFPDLRLAVPAKEIAWQRAALIRGPETLPVAW</sequence>
<keyword evidence="2" id="KW-0408">Iron</keyword>
<evidence type="ECO:0000313" key="3">
    <source>
        <dbReference type="EMBL" id="MBP2406999.1"/>
    </source>
</evidence>
<dbReference type="InterPro" id="IPR017972">
    <property type="entry name" value="Cyt_P450_CS"/>
</dbReference>
<evidence type="ECO:0000256" key="1">
    <source>
        <dbReference type="ARBA" id="ARBA00010617"/>
    </source>
</evidence>
<comment type="caution">
    <text evidence="3">The sequence shown here is derived from an EMBL/GenBank/DDBJ whole genome shotgun (WGS) entry which is preliminary data.</text>
</comment>
<keyword evidence="4" id="KW-1185">Reference proteome</keyword>
<dbReference type="Gene3D" id="1.10.630.10">
    <property type="entry name" value="Cytochrome P450"/>
    <property type="match status" value="1"/>
</dbReference>
<keyword evidence="2" id="KW-0503">Monooxygenase</keyword>
<dbReference type="Proteomes" id="UP001519291">
    <property type="component" value="Unassembled WGS sequence"/>
</dbReference>
<dbReference type="InterPro" id="IPR036396">
    <property type="entry name" value="Cyt_P450_sf"/>
</dbReference>
<dbReference type="EMBL" id="JAGIOH010000001">
    <property type="protein sequence ID" value="MBP2406999.1"/>
    <property type="molecule type" value="Genomic_DNA"/>
</dbReference>
<dbReference type="PANTHER" id="PTHR46696:SF1">
    <property type="entry name" value="CYTOCHROME P450 YJIB-RELATED"/>
    <property type="match status" value="1"/>
</dbReference>
<dbReference type="PRINTS" id="PR00359">
    <property type="entry name" value="BP450"/>
</dbReference>
<reference evidence="3 4" key="1">
    <citation type="submission" date="2021-03" db="EMBL/GenBank/DDBJ databases">
        <title>Sequencing the genomes of 1000 actinobacteria strains.</title>
        <authorList>
            <person name="Klenk H.-P."/>
        </authorList>
    </citation>
    <scope>NUCLEOTIDE SEQUENCE [LARGE SCALE GENOMIC DNA]</scope>
    <source>
        <strain evidence="3 4">DSM 41480</strain>
    </source>
</reference>
<dbReference type="CDD" id="cd11031">
    <property type="entry name" value="Cyp158A-like"/>
    <property type="match status" value="1"/>
</dbReference>
<comment type="similarity">
    <text evidence="1 2">Belongs to the cytochrome P450 family.</text>
</comment>
<protein>
    <submittedName>
        <fullName evidence="3">Cytochrome P450</fullName>
    </submittedName>
</protein>
<name>A0ABS4YE44_9ACTN</name>
<gene>
    <name evidence="3" type="ORF">JO379_006468</name>
</gene>
<keyword evidence="2" id="KW-0479">Metal-binding</keyword>
<keyword evidence="2" id="KW-0560">Oxidoreductase</keyword>
<dbReference type="Pfam" id="PF00067">
    <property type="entry name" value="p450"/>
    <property type="match status" value="1"/>
</dbReference>
<dbReference type="RefSeq" id="WP_130880586.1">
    <property type="nucleotide sequence ID" value="NZ_JAGIOH010000001.1"/>
</dbReference>
<dbReference type="PROSITE" id="PS00086">
    <property type="entry name" value="CYTOCHROME_P450"/>
    <property type="match status" value="1"/>
</dbReference>
<accession>A0ABS4YE44</accession>
<dbReference type="SUPFAM" id="SSF48264">
    <property type="entry name" value="Cytochrome P450"/>
    <property type="match status" value="1"/>
</dbReference>
<dbReference type="PANTHER" id="PTHR46696">
    <property type="entry name" value="P450, PUTATIVE (EUROFUNG)-RELATED"/>
    <property type="match status" value="1"/>
</dbReference>
<dbReference type="InterPro" id="IPR002397">
    <property type="entry name" value="Cyt_P450_B"/>
</dbReference>
<evidence type="ECO:0000256" key="2">
    <source>
        <dbReference type="RuleBase" id="RU000461"/>
    </source>
</evidence>